<comment type="caution">
    <text evidence="3">The sequence shown here is derived from an EMBL/GenBank/DDBJ whole genome shotgun (WGS) entry which is preliminary data.</text>
</comment>
<evidence type="ECO:0000313" key="4">
    <source>
        <dbReference type="Proteomes" id="UP000649829"/>
    </source>
</evidence>
<dbReference type="InterPro" id="IPR050194">
    <property type="entry name" value="Glycosyltransferase_grp1"/>
</dbReference>
<dbReference type="RefSeq" id="WP_028287899.1">
    <property type="nucleotide sequence ID" value="NZ_BMLF01000001.1"/>
</dbReference>
<organism evidence="3 4">
    <name type="scientific">Pseudooceanicola nanhaiensis</name>
    <dbReference type="NCBI Taxonomy" id="375761"/>
    <lineage>
        <taxon>Bacteria</taxon>
        <taxon>Pseudomonadati</taxon>
        <taxon>Pseudomonadota</taxon>
        <taxon>Alphaproteobacteria</taxon>
        <taxon>Rhodobacterales</taxon>
        <taxon>Paracoccaceae</taxon>
        <taxon>Pseudooceanicola</taxon>
    </lineage>
</organism>
<keyword evidence="3" id="KW-0328">Glycosyltransferase</keyword>
<dbReference type="AlphaFoldDB" id="A0A917WFR5"/>
<dbReference type="PANTHER" id="PTHR45947:SF3">
    <property type="entry name" value="SULFOQUINOVOSYL TRANSFERASE SQD2"/>
    <property type="match status" value="1"/>
</dbReference>
<dbReference type="Pfam" id="PF13439">
    <property type="entry name" value="Glyco_transf_4"/>
    <property type="match status" value="1"/>
</dbReference>
<reference evidence="3" key="2">
    <citation type="submission" date="2020-09" db="EMBL/GenBank/DDBJ databases">
        <authorList>
            <person name="Sun Q."/>
            <person name="Zhou Y."/>
        </authorList>
    </citation>
    <scope>NUCLEOTIDE SEQUENCE</scope>
    <source>
        <strain evidence="3">CGMCC 1.6293</strain>
    </source>
</reference>
<dbReference type="Pfam" id="PF00534">
    <property type="entry name" value="Glycos_transf_1"/>
    <property type="match status" value="1"/>
</dbReference>
<evidence type="ECO:0000313" key="3">
    <source>
        <dbReference type="EMBL" id="GGL99789.1"/>
    </source>
</evidence>
<dbReference type="GO" id="GO:0016758">
    <property type="term" value="F:hexosyltransferase activity"/>
    <property type="evidence" value="ECO:0007669"/>
    <property type="project" value="TreeGrafter"/>
</dbReference>
<feature type="domain" description="Glycosyltransferase subfamily 4-like N-terminal" evidence="2">
    <location>
        <begin position="14"/>
        <end position="179"/>
    </location>
</feature>
<accession>A0A917WFR5</accession>
<dbReference type="InterPro" id="IPR001296">
    <property type="entry name" value="Glyco_trans_1"/>
</dbReference>
<dbReference type="CDD" id="cd03801">
    <property type="entry name" value="GT4_PimA-like"/>
    <property type="match status" value="1"/>
</dbReference>
<dbReference type="Proteomes" id="UP000649829">
    <property type="component" value="Unassembled WGS sequence"/>
</dbReference>
<reference evidence="3" key="1">
    <citation type="journal article" date="2014" name="Int. J. Syst. Evol. Microbiol.">
        <title>Complete genome sequence of Corynebacterium casei LMG S-19264T (=DSM 44701T), isolated from a smear-ripened cheese.</title>
        <authorList>
            <consortium name="US DOE Joint Genome Institute (JGI-PGF)"/>
            <person name="Walter F."/>
            <person name="Albersmeier A."/>
            <person name="Kalinowski J."/>
            <person name="Ruckert C."/>
        </authorList>
    </citation>
    <scope>NUCLEOTIDE SEQUENCE</scope>
    <source>
        <strain evidence="3">CGMCC 1.6293</strain>
    </source>
</reference>
<sequence length="366" mass="39347">MKIVHVSPYPMARPGGVQSNVRDLCAWLDRSGHETRIVSPVSPGADLAPGEMALGRAREMSLHGTGFEFSLAGPGRLRAAVRALRDWGAEIVHLHTPWTPMMPWQLWRRLDLPSVATFHATLPETDRPGIEDRYIARAARHFHARLDALVVPSVAPLRQWDRLGVTPLPEVLPPTIDLADWRAGDTGGIRRPGPFRVAYLGRFEARKGVDVLLKAWAQRPPALRDAELVLAGRGDLPGPLPQGARLVQSPGRSEAIRLIADADVSVAPAGYGESFGLVLIEAMAAGTVPVAAANVGYSTVMTGAGSALLFPPGDAAALAARLAELATDPARLARLTDWARGHAMAYDVSRVGPEYVALYERVLGRS</sequence>
<evidence type="ECO:0000259" key="2">
    <source>
        <dbReference type="Pfam" id="PF13439"/>
    </source>
</evidence>
<protein>
    <submittedName>
        <fullName evidence="3">GDP-mannose-dependent alpha-(1-2)-phosphatidylinositol mannosyltransferase</fullName>
    </submittedName>
</protein>
<feature type="domain" description="Glycosyl transferase family 1" evidence="1">
    <location>
        <begin position="193"/>
        <end position="339"/>
    </location>
</feature>
<dbReference type="Gene3D" id="3.40.50.2000">
    <property type="entry name" value="Glycogen Phosphorylase B"/>
    <property type="match status" value="2"/>
</dbReference>
<evidence type="ECO:0000259" key="1">
    <source>
        <dbReference type="Pfam" id="PF00534"/>
    </source>
</evidence>
<dbReference type="EMBL" id="BMLF01000001">
    <property type="protein sequence ID" value="GGL99789.1"/>
    <property type="molecule type" value="Genomic_DNA"/>
</dbReference>
<proteinExistence type="predicted"/>
<dbReference type="PANTHER" id="PTHR45947">
    <property type="entry name" value="SULFOQUINOVOSYL TRANSFERASE SQD2"/>
    <property type="match status" value="1"/>
</dbReference>
<keyword evidence="3" id="KW-0808">Transferase</keyword>
<dbReference type="SUPFAM" id="SSF53756">
    <property type="entry name" value="UDP-Glycosyltransferase/glycogen phosphorylase"/>
    <property type="match status" value="1"/>
</dbReference>
<keyword evidence="4" id="KW-1185">Reference proteome</keyword>
<name>A0A917WFR5_9RHOB</name>
<dbReference type="InterPro" id="IPR028098">
    <property type="entry name" value="Glyco_trans_4-like_N"/>
</dbReference>
<gene>
    <name evidence="3" type="ORF">GCM10011534_22050</name>
</gene>